<organism evidence="2 3">
    <name type="scientific">Acidianus brierleyi</name>
    <dbReference type="NCBI Taxonomy" id="41673"/>
    <lineage>
        <taxon>Archaea</taxon>
        <taxon>Thermoproteota</taxon>
        <taxon>Thermoprotei</taxon>
        <taxon>Sulfolobales</taxon>
        <taxon>Sulfolobaceae</taxon>
        <taxon>Acidianus</taxon>
    </lineage>
</organism>
<protein>
    <submittedName>
        <fullName evidence="2">Uncharacterized protein</fullName>
    </submittedName>
</protein>
<reference evidence="2 3" key="1">
    <citation type="submission" date="2018-05" db="EMBL/GenBank/DDBJ databases">
        <title>Complete Genome Sequences of Extremely Thermoacidophilic, Metal-Mobilizing Type-Strain Members of the Archaeal Family Sulfolobaceae: Acidianus brierleyi DSM-1651T, Acidianus sulfidivorans DSM-18786T, Metallosphaera hakonensis DSM-7519T, and Metallosphaera prunae DSM-10039T.</title>
        <authorList>
            <person name="Counts J.A."/>
            <person name="Kelly R.M."/>
        </authorList>
    </citation>
    <scope>NUCLEOTIDE SEQUENCE [LARGE SCALE GENOMIC DNA]</scope>
    <source>
        <strain evidence="2 3">DSM 1651</strain>
    </source>
</reference>
<dbReference type="EMBL" id="CP029289">
    <property type="protein sequence ID" value="AWR95891.1"/>
    <property type="molecule type" value="Genomic_DNA"/>
</dbReference>
<keyword evidence="1" id="KW-0812">Transmembrane</keyword>
<dbReference type="KEGG" id="abri:DFR85_03120"/>
<feature type="transmembrane region" description="Helical" evidence="1">
    <location>
        <begin position="12"/>
        <end position="35"/>
    </location>
</feature>
<evidence type="ECO:0000256" key="1">
    <source>
        <dbReference type="SAM" id="Phobius"/>
    </source>
</evidence>
<evidence type="ECO:0000313" key="3">
    <source>
        <dbReference type="Proteomes" id="UP000248044"/>
    </source>
</evidence>
<dbReference type="AlphaFoldDB" id="A0A2U9IIQ5"/>
<keyword evidence="1" id="KW-1133">Transmembrane helix</keyword>
<keyword evidence="3" id="KW-1185">Reference proteome</keyword>
<dbReference type="Proteomes" id="UP000248044">
    <property type="component" value="Chromosome"/>
</dbReference>
<name>A0A2U9IIQ5_9CREN</name>
<dbReference type="OrthoDB" id="44026at2157"/>
<gene>
    <name evidence="2" type="ORF">DFR85_03120</name>
</gene>
<accession>A0A2U9IIQ5</accession>
<evidence type="ECO:0000313" key="2">
    <source>
        <dbReference type="EMBL" id="AWR95891.1"/>
    </source>
</evidence>
<proteinExistence type="predicted"/>
<sequence length="336" mass="35520">MGRKNKRNLAISNVIFAAAVIILIIAAAVGFGLYLTKPPTTVTKTITSISTITTPPTTVTSTVTTTQTQTVTKTVPVIVNSSGAFLNGNVITFMYTAQFSCPPVNSSFYPNSTVESEVMGCEVGLPLNSSAMPANAAPVYVVVPAFAGLSIFGPTALGATPQGFPVFHYNGYNYTILTQCGAADTPTACPDHMSLIYSPAFTTVEQYLGIKNGVFGLPEGVLPTPAHEHIVTFSTNTSIPWYIVVVLDFNPNIYPNPITGQCSDIVQSNSSDPTGLCLNSYANLEAALSTHDTAVMAANSNNPIWIALGKPSVDAIAVPSNMILYFSDPDIYPYPI</sequence>
<keyword evidence="1" id="KW-0472">Membrane</keyword>